<protein>
    <recommendedName>
        <fullName evidence="1">DUF4329 domain-containing protein</fullName>
    </recommendedName>
</protein>
<dbReference type="AlphaFoldDB" id="F3PV00"/>
<dbReference type="eggNOG" id="COG3209">
    <property type="taxonomic scope" value="Bacteria"/>
</dbReference>
<reference evidence="2 3" key="1">
    <citation type="submission" date="2011-02" db="EMBL/GenBank/DDBJ databases">
        <authorList>
            <person name="Weinstock G."/>
            <person name="Sodergren E."/>
            <person name="Clifton S."/>
            <person name="Fulton L."/>
            <person name="Fulton B."/>
            <person name="Courtney L."/>
            <person name="Fronick C."/>
            <person name="Harrison M."/>
            <person name="Strong C."/>
            <person name="Farmer C."/>
            <person name="Delahaunty K."/>
            <person name="Markovic C."/>
            <person name="Hall O."/>
            <person name="Minx P."/>
            <person name="Tomlinson C."/>
            <person name="Mitreva M."/>
            <person name="Hou S."/>
            <person name="Chen J."/>
            <person name="Wollam A."/>
            <person name="Pepin K.H."/>
            <person name="Johnson M."/>
            <person name="Bhonagiri V."/>
            <person name="Zhang X."/>
            <person name="Suruliraj S."/>
            <person name="Warren W."/>
            <person name="Chinwalla A."/>
            <person name="Mardis E.R."/>
            <person name="Wilson R.K."/>
        </authorList>
    </citation>
    <scope>NUCLEOTIDE SEQUENCE [LARGE SCALE GENOMIC DNA]</scope>
    <source>
        <strain evidence="2 3">YIT 12057</strain>
    </source>
</reference>
<sequence length="196" mass="21762">MTFIDGNRITYTYAADGTKLRTVHGIGGASTTTDYCTNVIYENGTAKFLLTEEGYLIYKVEDGGKVKYSYTPAVVLGFHGGKMLNSSDKKNVATIHSHGEYTGNITDTKGNKFIVKDNEFSNTDKRTNEKTGLVGYLATPNGSLLEYNFAKKRVETISNDLPSDPKDPERLNNVAPVDNTRSLFAKFMDRIINMFK</sequence>
<dbReference type="EMBL" id="AFBN01000050">
    <property type="protein sequence ID" value="EGF55751.1"/>
    <property type="molecule type" value="Genomic_DNA"/>
</dbReference>
<feature type="domain" description="DUF4329" evidence="1">
    <location>
        <begin position="50"/>
        <end position="157"/>
    </location>
</feature>
<evidence type="ECO:0000313" key="3">
    <source>
        <dbReference type="Proteomes" id="UP000003416"/>
    </source>
</evidence>
<dbReference type="Proteomes" id="UP000003416">
    <property type="component" value="Unassembled WGS sequence"/>
</dbReference>
<keyword evidence="3" id="KW-1185">Reference proteome</keyword>
<dbReference type="Pfam" id="PF14220">
    <property type="entry name" value="DUF4329"/>
    <property type="match status" value="1"/>
</dbReference>
<evidence type="ECO:0000259" key="1">
    <source>
        <dbReference type="Pfam" id="PF14220"/>
    </source>
</evidence>
<dbReference type="HOGENOM" id="CLU_1387851_0_0_10"/>
<comment type="caution">
    <text evidence="2">The sequence shown here is derived from an EMBL/GenBank/DDBJ whole genome shotgun (WGS) entry which is preliminary data.</text>
</comment>
<dbReference type="STRING" id="763034.HMPREF9446_02574"/>
<evidence type="ECO:0000313" key="2">
    <source>
        <dbReference type="EMBL" id="EGF55751.1"/>
    </source>
</evidence>
<proteinExistence type="predicted"/>
<name>F3PV00_9BACE</name>
<gene>
    <name evidence="2" type="ORF">HMPREF9446_02574</name>
</gene>
<accession>F3PV00</accession>
<organism evidence="2 3">
    <name type="scientific">Bacteroides fluxus YIT 12057</name>
    <dbReference type="NCBI Taxonomy" id="763034"/>
    <lineage>
        <taxon>Bacteria</taxon>
        <taxon>Pseudomonadati</taxon>
        <taxon>Bacteroidota</taxon>
        <taxon>Bacteroidia</taxon>
        <taxon>Bacteroidales</taxon>
        <taxon>Bacteroidaceae</taxon>
        <taxon>Bacteroides</taxon>
    </lineage>
</organism>
<dbReference type="InterPro" id="IPR025479">
    <property type="entry name" value="DUF4329"/>
</dbReference>